<protein>
    <recommendedName>
        <fullName evidence="1">glutathione-specific gamma-glutamylcyclotransferase</fullName>
        <ecNumber evidence="1">4.3.2.7</ecNumber>
    </recommendedName>
</protein>
<dbReference type="Proteomes" id="UP000594800">
    <property type="component" value="Chromosome"/>
</dbReference>
<accession>A0A7S9QB96</accession>
<dbReference type="GO" id="GO:0016740">
    <property type="term" value="F:transferase activity"/>
    <property type="evidence" value="ECO:0007669"/>
    <property type="project" value="UniProtKB-KW"/>
</dbReference>
<dbReference type="Pfam" id="PF04752">
    <property type="entry name" value="ChaC"/>
    <property type="match status" value="1"/>
</dbReference>
<dbReference type="InterPro" id="IPR013024">
    <property type="entry name" value="GGCT-like"/>
</dbReference>
<dbReference type="InterPro" id="IPR036568">
    <property type="entry name" value="GGCT-like_sf"/>
</dbReference>
<dbReference type="GO" id="GO:0006751">
    <property type="term" value="P:glutathione catabolic process"/>
    <property type="evidence" value="ECO:0007669"/>
    <property type="project" value="InterPro"/>
</dbReference>
<name>A0A7S9QB96_9RHOB</name>
<dbReference type="EMBL" id="CP064942">
    <property type="protein sequence ID" value="QPH52643.1"/>
    <property type="molecule type" value="Genomic_DNA"/>
</dbReference>
<evidence type="ECO:0000313" key="4">
    <source>
        <dbReference type="Proteomes" id="UP000594800"/>
    </source>
</evidence>
<proteinExistence type="predicted"/>
<evidence type="ECO:0000256" key="1">
    <source>
        <dbReference type="ARBA" id="ARBA00012344"/>
    </source>
</evidence>
<dbReference type="Gene3D" id="3.10.490.10">
    <property type="entry name" value="Gamma-glutamyl cyclotransferase-like"/>
    <property type="match status" value="1"/>
</dbReference>
<dbReference type="InterPro" id="IPR006840">
    <property type="entry name" value="ChaC"/>
</dbReference>
<keyword evidence="4" id="KW-1185">Reference proteome</keyword>
<evidence type="ECO:0000313" key="3">
    <source>
        <dbReference type="EMBL" id="QPH52643.1"/>
    </source>
</evidence>
<evidence type="ECO:0000256" key="2">
    <source>
        <dbReference type="ARBA" id="ARBA00023239"/>
    </source>
</evidence>
<dbReference type="GO" id="GO:0061928">
    <property type="term" value="F:glutathione specific gamma-glutamylcyclotransferase activity"/>
    <property type="evidence" value="ECO:0007669"/>
    <property type="project" value="UniProtKB-EC"/>
</dbReference>
<reference evidence="3 4" key="1">
    <citation type="submission" date="2020-11" db="EMBL/GenBank/DDBJ databases">
        <title>Description of Pontivivens ytuae sp. nov. isolated from deep sea sediment of Mariana Trench.</title>
        <authorList>
            <person name="Wang Z."/>
            <person name="Sun Q.-L."/>
            <person name="Xu X.-D."/>
            <person name="Tang Y.-Z."/>
            <person name="Zhang J."/>
        </authorList>
    </citation>
    <scope>NUCLEOTIDE SEQUENCE [LARGE SCALE GENOMIC DNA]</scope>
    <source>
        <strain evidence="3 4">MT2928</strain>
    </source>
</reference>
<organism evidence="3 4">
    <name type="scientific">Pontivivens ytuae</name>
    <dbReference type="NCBI Taxonomy" id="2789856"/>
    <lineage>
        <taxon>Bacteria</taxon>
        <taxon>Pseudomonadati</taxon>
        <taxon>Pseudomonadota</taxon>
        <taxon>Alphaproteobacteria</taxon>
        <taxon>Rhodobacterales</taxon>
        <taxon>Paracoccaceae</taxon>
        <taxon>Pontivivens</taxon>
    </lineage>
</organism>
<keyword evidence="3" id="KW-0808">Transferase</keyword>
<dbReference type="PANTHER" id="PTHR12192">
    <property type="entry name" value="CATION TRANSPORT PROTEIN CHAC-RELATED"/>
    <property type="match status" value="1"/>
</dbReference>
<dbReference type="EC" id="4.3.2.7" evidence="1"/>
<dbReference type="SUPFAM" id="SSF110857">
    <property type="entry name" value="Gamma-glutamyl cyclotransferase-like"/>
    <property type="match status" value="1"/>
</dbReference>
<dbReference type="KEGG" id="poz:I0K15_12565"/>
<dbReference type="PANTHER" id="PTHR12192:SF2">
    <property type="entry name" value="GLUTATHIONE-SPECIFIC GAMMA-GLUTAMYLCYCLOTRANSFERASE 2"/>
    <property type="match status" value="1"/>
</dbReference>
<keyword evidence="2" id="KW-0456">Lyase</keyword>
<dbReference type="RefSeq" id="WP_196101854.1">
    <property type="nucleotide sequence ID" value="NZ_CP064942.1"/>
</dbReference>
<dbReference type="AlphaFoldDB" id="A0A7S9QB96"/>
<dbReference type="GO" id="GO:0005737">
    <property type="term" value="C:cytoplasm"/>
    <property type="evidence" value="ECO:0007669"/>
    <property type="project" value="TreeGrafter"/>
</dbReference>
<dbReference type="CDD" id="cd06661">
    <property type="entry name" value="GGCT_like"/>
    <property type="match status" value="1"/>
</dbReference>
<gene>
    <name evidence="3" type="ORF">I0K15_12565</name>
</gene>
<sequence>MDLTQLWVFGYGSLMWNPGFAHAERQVAELPGFRRSFCMRSVEHRGTPEAPGLVLALEEHAGTSCRGVAFRPEASAAEQTLAYLRERELVTSAYLETAQEVHLDDGRRVTALTYVMDPHHVQYAGGLPLAEQAEIIARSTGGRGPNADYLFATVDALKELDIADVELEELGRRVAAHPKINGRRAAATR</sequence>